<feature type="domain" description="YjeF N-terminal" evidence="11">
    <location>
        <begin position="11"/>
        <end position="218"/>
    </location>
</feature>
<feature type="binding site" evidence="10">
    <location>
        <position position="163"/>
    </location>
    <ligand>
        <name>K(+)</name>
        <dbReference type="ChEBI" id="CHEBI:29103"/>
    </ligand>
</feature>
<dbReference type="Proteomes" id="UP000095751">
    <property type="component" value="Unassembled WGS sequence"/>
</dbReference>
<dbReference type="PROSITE" id="PS51385">
    <property type="entry name" value="YJEF_N"/>
    <property type="match status" value="1"/>
</dbReference>
<comment type="similarity">
    <text evidence="10">Belongs to the NnrE/AIBP family.</text>
</comment>
<dbReference type="Gene3D" id="3.40.50.10260">
    <property type="entry name" value="YjeF N-terminal domain"/>
    <property type="match status" value="1"/>
</dbReference>
<feature type="binding site" evidence="10">
    <location>
        <position position="128"/>
    </location>
    <ligand>
        <name>K(+)</name>
        <dbReference type="ChEBI" id="CHEBI:29103"/>
    </ligand>
</feature>
<dbReference type="KEGG" id="fcy:FRACYDRAFT_180008"/>
<dbReference type="GO" id="GO:0046872">
    <property type="term" value="F:metal ion binding"/>
    <property type="evidence" value="ECO:0007669"/>
    <property type="project" value="UniProtKB-KW"/>
</dbReference>
<keyword evidence="4 10" id="KW-0479">Metal-binding</keyword>
<evidence type="ECO:0000256" key="8">
    <source>
        <dbReference type="ARBA" id="ARBA00023027"/>
    </source>
</evidence>
<evidence type="ECO:0000256" key="9">
    <source>
        <dbReference type="ARBA" id="ARBA00023235"/>
    </source>
</evidence>
<keyword evidence="6" id="KW-0521">NADP</keyword>
<evidence type="ECO:0000256" key="7">
    <source>
        <dbReference type="ARBA" id="ARBA00022958"/>
    </source>
</evidence>
<evidence type="ECO:0000256" key="1">
    <source>
        <dbReference type="ARBA" id="ARBA00000013"/>
    </source>
</evidence>
<dbReference type="GO" id="GO:0052856">
    <property type="term" value="F:NAD(P)HX epimerase activity"/>
    <property type="evidence" value="ECO:0007669"/>
    <property type="project" value="UniProtKB-UniRule"/>
</dbReference>
<dbReference type="EC" id="5.1.99.6" evidence="3 10"/>
<proteinExistence type="inferred from homology"/>
<gene>
    <name evidence="12" type="ORF">FRACYDRAFT_180008</name>
</gene>
<name>A0A1E7FT31_9STRA</name>
<evidence type="ECO:0000259" key="11">
    <source>
        <dbReference type="PROSITE" id="PS51385"/>
    </source>
</evidence>
<dbReference type="FunCoup" id="A0A1E7FT31">
    <property type="interactions" value="17"/>
</dbReference>
<dbReference type="GO" id="GO:0000166">
    <property type="term" value="F:nucleotide binding"/>
    <property type="evidence" value="ECO:0007669"/>
    <property type="project" value="UniProtKB-KW"/>
</dbReference>
<feature type="binding site" evidence="10">
    <location>
        <position position="160"/>
    </location>
    <ligand>
        <name>(6S)-NADPHX</name>
        <dbReference type="ChEBI" id="CHEBI:64076"/>
    </ligand>
</feature>
<dbReference type="InParanoid" id="A0A1E7FT31"/>
<reference evidence="12 13" key="1">
    <citation type="submission" date="2016-09" db="EMBL/GenBank/DDBJ databases">
        <title>Extensive genetic diversity and differential bi-allelic expression allows diatom success in the polar Southern Ocean.</title>
        <authorList>
            <consortium name="DOE Joint Genome Institute"/>
            <person name="Mock T."/>
            <person name="Otillar R.P."/>
            <person name="Strauss J."/>
            <person name="Dupont C."/>
            <person name="Frickenhaus S."/>
            <person name="Maumus F."/>
            <person name="Mcmullan M."/>
            <person name="Sanges R."/>
            <person name="Schmutz J."/>
            <person name="Toseland A."/>
            <person name="Valas R."/>
            <person name="Veluchamy A."/>
            <person name="Ward B.J."/>
            <person name="Allen A."/>
            <person name="Barry K."/>
            <person name="Falciatore A."/>
            <person name="Ferrante M."/>
            <person name="Fortunato A.E."/>
            <person name="Gloeckner G."/>
            <person name="Gruber A."/>
            <person name="Hipkin R."/>
            <person name="Janech M."/>
            <person name="Kroth P."/>
            <person name="Leese F."/>
            <person name="Lindquist E."/>
            <person name="Lyon B.R."/>
            <person name="Martin J."/>
            <person name="Mayer C."/>
            <person name="Parker M."/>
            <person name="Quesneville H."/>
            <person name="Raymond J."/>
            <person name="Uhlig C."/>
            <person name="Valentin K.U."/>
            <person name="Worden A.Z."/>
            <person name="Armbrust E.V."/>
            <person name="Bowler C."/>
            <person name="Green B."/>
            <person name="Moulton V."/>
            <person name="Van Oosterhout C."/>
            <person name="Grigoriev I."/>
        </authorList>
    </citation>
    <scope>NUCLEOTIDE SEQUENCE [LARGE SCALE GENOMIC DNA]</scope>
    <source>
        <strain evidence="12 13">CCMP1102</strain>
    </source>
</reference>
<sequence>MATGYLNAVDAAALDVELMSTPGFSLEQLMELAGLAVAEAVYQGIPSLSDSTKKRKILIVCGPGNNGGDGLVAARHLYFFSHYDCVIVYPKRSKKDHFFNLVKQCEDVDIPILDEMPTDIDSYDAIVDAIFGFSFQGEPREPFASILHQLIDDVQIISVDVPSGWNVDEGDMAGLGFVPDILISLTAPKLCSKQFTGRHYIGGRFLPPKMAKKYNIQVRNKQMRSILYIITSYIYDRYADLQEINSLTRSHIRFLFIQQ</sequence>
<dbReference type="InterPro" id="IPR004443">
    <property type="entry name" value="YjeF_N_dom"/>
</dbReference>
<organism evidence="12 13">
    <name type="scientific">Fragilariopsis cylindrus CCMP1102</name>
    <dbReference type="NCBI Taxonomy" id="635003"/>
    <lineage>
        <taxon>Eukaryota</taxon>
        <taxon>Sar</taxon>
        <taxon>Stramenopiles</taxon>
        <taxon>Ochrophyta</taxon>
        <taxon>Bacillariophyta</taxon>
        <taxon>Bacillariophyceae</taxon>
        <taxon>Bacillariophycidae</taxon>
        <taxon>Bacillariales</taxon>
        <taxon>Bacillariaceae</taxon>
        <taxon>Fragilariopsis</taxon>
    </lineage>
</organism>
<evidence type="ECO:0000256" key="4">
    <source>
        <dbReference type="ARBA" id="ARBA00022723"/>
    </source>
</evidence>
<feature type="binding site" evidence="10">
    <location>
        <position position="66"/>
    </location>
    <ligand>
        <name>K(+)</name>
        <dbReference type="ChEBI" id="CHEBI:29103"/>
    </ligand>
</feature>
<evidence type="ECO:0000256" key="10">
    <source>
        <dbReference type="HAMAP-Rule" id="MF_03159"/>
    </source>
</evidence>
<dbReference type="SUPFAM" id="SSF64153">
    <property type="entry name" value="YjeF N-terminal domain-like"/>
    <property type="match status" value="1"/>
</dbReference>
<dbReference type="NCBIfam" id="TIGR00197">
    <property type="entry name" value="yjeF_nterm"/>
    <property type="match status" value="1"/>
</dbReference>
<keyword evidence="9 10" id="KW-0413">Isomerase</keyword>
<comment type="cofactor">
    <cofactor evidence="10">
        <name>K(+)</name>
        <dbReference type="ChEBI" id="CHEBI:29103"/>
    </cofactor>
    <text evidence="10">Binds 1 potassium ion per subunit.</text>
</comment>
<dbReference type="GO" id="GO:0005739">
    <property type="term" value="C:mitochondrion"/>
    <property type="evidence" value="ECO:0007669"/>
    <property type="project" value="TreeGrafter"/>
</dbReference>
<feature type="binding site" evidence="10">
    <location>
        <begin position="65"/>
        <end position="69"/>
    </location>
    <ligand>
        <name>(6S)-NADPHX</name>
        <dbReference type="ChEBI" id="CHEBI:64076"/>
    </ligand>
</feature>
<evidence type="ECO:0000256" key="5">
    <source>
        <dbReference type="ARBA" id="ARBA00022741"/>
    </source>
</evidence>
<dbReference type="PANTHER" id="PTHR13232:SF10">
    <property type="entry name" value="NAD(P)H-HYDRATE EPIMERASE"/>
    <property type="match status" value="1"/>
</dbReference>
<comment type="function">
    <text evidence="10">Catalyzes the epimerization of the S- and R-forms of NAD(P)HX, a damaged form of NAD(P)H that is a result of enzymatic or heat-dependent hydration. This is a prerequisite for the S-specific NAD(P)H-hydrate dehydratase to allow the repair of both epimers of NAD(P)HX.</text>
</comment>
<evidence type="ECO:0000256" key="3">
    <source>
        <dbReference type="ARBA" id="ARBA00012228"/>
    </source>
</evidence>
<dbReference type="EMBL" id="KV784354">
    <property type="protein sequence ID" value="OEU21308.1"/>
    <property type="molecule type" value="Genomic_DNA"/>
</dbReference>
<evidence type="ECO:0000313" key="13">
    <source>
        <dbReference type="Proteomes" id="UP000095751"/>
    </source>
</evidence>
<evidence type="ECO:0000256" key="6">
    <source>
        <dbReference type="ARBA" id="ARBA00022857"/>
    </source>
</evidence>
<comment type="catalytic activity">
    <reaction evidence="1 10">
        <text>(6R)-NADHX = (6S)-NADHX</text>
        <dbReference type="Rhea" id="RHEA:32215"/>
        <dbReference type="ChEBI" id="CHEBI:64074"/>
        <dbReference type="ChEBI" id="CHEBI:64075"/>
        <dbReference type="EC" id="5.1.99.6"/>
    </reaction>
</comment>
<comment type="caution">
    <text evidence="10">Lacks conserved residue(s) required for the propagation of feature annotation.</text>
</comment>
<protein>
    <recommendedName>
        <fullName evidence="3 10">NAD(P)H-hydrate epimerase</fullName>
        <ecNumber evidence="3 10">5.1.99.6</ecNumber>
    </recommendedName>
    <alternativeName>
        <fullName evidence="10">NAD(P)HX epimerase</fullName>
    </alternativeName>
</protein>
<keyword evidence="13" id="KW-1185">Reference proteome</keyword>
<dbReference type="HAMAP" id="MF_01966">
    <property type="entry name" value="NADHX_epimerase"/>
    <property type="match status" value="1"/>
</dbReference>
<accession>A0A1E7FT31</accession>
<keyword evidence="7 10" id="KW-0630">Potassium</keyword>
<keyword evidence="5 10" id="KW-0547">Nucleotide-binding</keyword>
<evidence type="ECO:0000256" key="2">
    <source>
        <dbReference type="ARBA" id="ARBA00000909"/>
    </source>
</evidence>
<dbReference type="PANTHER" id="PTHR13232">
    <property type="entry name" value="NAD(P)H-HYDRATE EPIMERASE"/>
    <property type="match status" value="1"/>
</dbReference>
<dbReference type="OrthoDB" id="10064708at2759"/>
<dbReference type="AlphaFoldDB" id="A0A1E7FT31"/>
<dbReference type="Pfam" id="PF03853">
    <property type="entry name" value="YjeF_N"/>
    <property type="match status" value="1"/>
</dbReference>
<evidence type="ECO:0000313" key="12">
    <source>
        <dbReference type="EMBL" id="OEU21308.1"/>
    </source>
</evidence>
<comment type="catalytic activity">
    <reaction evidence="2 10">
        <text>(6R)-NADPHX = (6S)-NADPHX</text>
        <dbReference type="Rhea" id="RHEA:32227"/>
        <dbReference type="ChEBI" id="CHEBI:64076"/>
        <dbReference type="ChEBI" id="CHEBI:64077"/>
        <dbReference type="EC" id="5.1.99.6"/>
    </reaction>
</comment>
<keyword evidence="8 10" id="KW-0520">NAD</keyword>
<dbReference type="InterPro" id="IPR032976">
    <property type="entry name" value="YJEFN_prot_NAXE-like"/>
</dbReference>
<feature type="binding site" evidence="10">
    <location>
        <begin position="132"/>
        <end position="138"/>
    </location>
    <ligand>
        <name>(6S)-NADPHX</name>
        <dbReference type="ChEBI" id="CHEBI:64076"/>
    </ligand>
</feature>
<dbReference type="InterPro" id="IPR036652">
    <property type="entry name" value="YjeF_N_dom_sf"/>
</dbReference>